<dbReference type="InParanoid" id="A0A1S3JLN2"/>
<dbReference type="InterPro" id="IPR051149">
    <property type="entry name" value="Spindly/BICDR_Dynein_Adapter"/>
</dbReference>
<reference evidence="5" key="1">
    <citation type="submission" date="2025-08" db="UniProtKB">
        <authorList>
            <consortium name="RefSeq"/>
        </authorList>
    </citation>
    <scope>IDENTIFICATION</scope>
    <source>
        <tissue evidence="5">Gonads</tissue>
    </source>
</reference>
<dbReference type="FunCoup" id="A0A1S3JLN2">
    <property type="interactions" value="38"/>
</dbReference>
<evidence type="ECO:0000313" key="5">
    <source>
        <dbReference type="RefSeq" id="XP_013411320.1"/>
    </source>
</evidence>
<protein>
    <submittedName>
        <fullName evidence="5">Bicaudal D-related protein homolog isoform X1</fullName>
    </submittedName>
</protein>
<sequence length="644" mass="75335">MCACRFEATSPNSPVSPGEFEEYCNAYLNNMERNEQQSQEQQGQVKNDADDVYVQLQQKEQDLLLAAQLGKALLERNEELQKKNEQLAEEYAQKLEEMQQQRHELKFLMEIKEGQYENAIKDLHQDVEYLRRELEQRQQQSQSGDRERAQVVDELKQQNERLTDQLRQAAKTEEQLQNQVQSFRDQLNSKRVSMHEHVQQLEMLKEEIAILTERKNELDRRIAAVTKERDELLRTLEESQDRIMMLEKQNREQEHQLHLQEQGLGELREQNSQLQEQLEGLSLHVASHRYDNQESLFNELGQSENSLDMELAAAGVDVPHPRPSNLLFSTQMMSECDEDDDDVECDDDAMMLSPVRDNDPRNLQSSLSFPDSLNGTTAGFTDSEHIEQNRQLKEELLLVYQELRAMAREITRSRSETLSPDDITSQDMRKDHLQMVTQEIRSLIQALSGKKECPCLNSPDSVEENDRQELEEKISMMRQELTRTQRELQKLNQQMISKDEELHQKTAELTSLTSKISIQELELQQLEMSKIQAERDRLQDQALTTVTRDEVIEGARQDRNEAISKRNSMEVELAKAKLDYMTLHKQLMEAIQQKIELSQQLEQWQLDMHDLIGTQMKRQIKDETEKDELKAEASSPKRTFHIFP</sequence>
<feature type="region of interest" description="Disordered" evidence="3">
    <location>
        <begin position="353"/>
        <end position="373"/>
    </location>
</feature>
<gene>
    <name evidence="5" type="primary">LOC106174336</name>
</gene>
<name>A0A1S3JLN2_LINAN</name>
<evidence type="ECO:0000256" key="2">
    <source>
        <dbReference type="SAM" id="Coils"/>
    </source>
</evidence>
<dbReference type="KEGG" id="lak:106174336"/>
<accession>A0A1S3JLN2</accession>
<keyword evidence="1 2" id="KW-0175">Coiled coil</keyword>
<feature type="coiled-coil region" evidence="2">
    <location>
        <begin position="28"/>
        <end position="284"/>
    </location>
</feature>
<evidence type="ECO:0000313" key="4">
    <source>
        <dbReference type="Proteomes" id="UP000085678"/>
    </source>
</evidence>
<proteinExistence type="predicted"/>
<dbReference type="Proteomes" id="UP000085678">
    <property type="component" value="Unplaced"/>
</dbReference>
<feature type="compositionally biased region" description="Basic and acidic residues" evidence="3">
    <location>
        <begin position="622"/>
        <end position="631"/>
    </location>
</feature>
<dbReference type="GeneID" id="106174336"/>
<dbReference type="PANTHER" id="PTHR32123">
    <property type="entry name" value="BICD FAMILY-LIKE CARGO ADAPTER"/>
    <property type="match status" value="1"/>
</dbReference>
<dbReference type="AlphaFoldDB" id="A0A1S3JLN2"/>
<evidence type="ECO:0000256" key="1">
    <source>
        <dbReference type="ARBA" id="ARBA00023054"/>
    </source>
</evidence>
<dbReference type="STRING" id="7574.A0A1S3JLN2"/>
<evidence type="ECO:0000256" key="3">
    <source>
        <dbReference type="SAM" id="MobiDB-lite"/>
    </source>
</evidence>
<feature type="coiled-coil region" evidence="2">
    <location>
        <begin position="467"/>
        <end position="607"/>
    </location>
</feature>
<feature type="compositionally biased region" description="Polar residues" evidence="3">
    <location>
        <begin position="361"/>
        <end position="373"/>
    </location>
</feature>
<dbReference type="OrthoDB" id="9451547at2759"/>
<dbReference type="RefSeq" id="XP_013411320.1">
    <property type="nucleotide sequence ID" value="XM_013555866.1"/>
</dbReference>
<dbReference type="PANTHER" id="PTHR32123:SF13">
    <property type="entry name" value="BICAUDAL D-RELATED PROTEIN HOMOLOG"/>
    <property type="match status" value="1"/>
</dbReference>
<feature type="region of interest" description="Disordered" evidence="3">
    <location>
        <begin position="622"/>
        <end position="644"/>
    </location>
</feature>
<organism evidence="4 5">
    <name type="scientific">Lingula anatina</name>
    <name type="common">Brachiopod</name>
    <name type="synonym">Lingula unguis</name>
    <dbReference type="NCBI Taxonomy" id="7574"/>
    <lineage>
        <taxon>Eukaryota</taxon>
        <taxon>Metazoa</taxon>
        <taxon>Spiralia</taxon>
        <taxon>Lophotrochozoa</taxon>
        <taxon>Brachiopoda</taxon>
        <taxon>Linguliformea</taxon>
        <taxon>Lingulata</taxon>
        <taxon>Lingulida</taxon>
        <taxon>Linguloidea</taxon>
        <taxon>Lingulidae</taxon>
        <taxon>Lingula</taxon>
    </lineage>
</organism>
<keyword evidence="4" id="KW-1185">Reference proteome</keyword>